<dbReference type="Proteomes" id="UP000235826">
    <property type="component" value="Chromosome"/>
</dbReference>
<dbReference type="InterPro" id="IPR039426">
    <property type="entry name" value="TonB-dep_rcpt-like"/>
</dbReference>
<feature type="domain" description="TonB-dependent receptor-like beta-barrel" evidence="11">
    <location>
        <begin position="485"/>
        <end position="988"/>
    </location>
</feature>
<evidence type="ECO:0000256" key="1">
    <source>
        <dbReference type="ARBA" id="ARBA00004571"/>
    </source>
</evidence>
<evidence type="ECO:0000256" key="9">
    <source>
        <dbReference type="RuleBase" id="RU003357"/>
    </source>
</evidence>
<evidence type="ECO:0000256" key="7">
    <source>
        <dbReference type="ARBA" id="ARBA00023237"/>
    </source>
</evidence>
<keyword evidence="5 9" id="KW-0798">TonB box</keyword>
<dbReference type="SUPFAM" id="SSF49464">
    <property type="entry name" value="Carboxypeptidase regulatory domain-like"/>
    <property type="match status" value="1"/>
</dbReference>
<feature type="domain" description="TonB-dependent receptor plug" evidence="12">
    <location>
        <begin position="114"/>
        <end position="229"/>
    </location>
</feature>
<dbReference type="EMBL" id="CP025791">
    <property type="protein sequence ID" value="AUP80714.1"/>
    <property type="molecule type" value="Genomic_DNA"/>
</dbReference>
<dbReference type="PROSITE" id="PS52016">
    <property type="entry name" value="TONB_DEPENDENT_REC_3"/>
    <property type="match status" value="1"/>
</dbReference>
<dbReference type="InterPro" id="IPR023997">
    <property type="entry name" value="TonB-dep_OMP_SusC/RagA_CS"/>
</dbReference>
<evidence type="ECO:0000259" key="12">
    <source>
        <dbReference type="Pfam" id="PF07715"/>
    </source>
</evidence>
<dbReference type="AlphaFoldDB" id="A0A2K9PUI8"/>
<dbReference type="FunFam" id="2.60.40.1120:FF:000003">
    <property type="entry name" value="Outer membrane protein Omp121"/>
    <property type="match status" value="1"/>
</dbReference>
<dbReference type="Gene3D" id="2.170.130.10">
    <property type="entry name" value="TonB-dependent receptor, plug domain"/>
    <property type="match status" value="1"/>
</dbReference>
<gene>
    <name evidence="13" type="ORF">C1H87_19145</name>
</gene>
<keyword evidence="7 8" id="KW-0998">Cell outer membrane</keyword>
<feature type="chain" id="PRO_5018110205" evidence="10">
    <location>
        <begin position="24"/>
        <end position="1025"/>
    </location>
</feature>
<keyword evidence="3 8" id="KW-1134">Transmembrane beta strand</keyword>
<dbReference type="OrthoDB" id="9768177at2"/>
<protein>
    <submittedName>
        <fullName evidence="13">SusC/RagA family TonB-linked outer membrane protein</fullName>
    </submittedName>
</protein>
<keyword evidence="4 8" id="KW-0812">Transmembrane</keyword>
<dbReference type="Gene3D" id="2.60.40.1120">
    <property type="entry name" value="Carboxypeptidase-like, regulatory domain"/>
    <property type="match status" value="1"/>
</dbReference>
<feature type="signal peptide" evidence="10">
    <location>
        <begin position="1"/>
        <end position="23"/>
    </location>
</feature>
<dbReference type="InterPro" id="IPR000531">
    <property type="entry name" value="Beta-barrel_TonB"/>
</dbReference>
<comment type="subcellular location">
    <subcellularLocation>
        <location evidence="1 8">Cell outer membrane</location>
        <topology evidence="1 8">Multi-pass membrane protein</topology>
    </subcellularLocation>
</comment>
<dbReference type="FunFam" id="2.170.130.10:FF:000008">
    <property type="entry name" value="SusC/RagA family TonB-linked outer membrane protein"/>
    <property type="match status" value="1"/>
</dbReference>
<dbReference type="Pfam" id="PF07715">
    <property type="entry name" value="Plug"/>
    <property type="match status" value="1"/>
</dbReference>
<evidence type="ECO:0000313" key="14">
    <source>
        <dbReference type="Proteomes" id="UP000235826"/>
    </source>
</evidence>
<reference evidence="13 14" key="1">
    <citation type="submission" date="2018-01" db="EMBL/GenBank/DDBJ databases">
        <title>Complete genome sequence of Flavivirga eckloniae ECD14 isolated from seaweed Ecklonia cava.</title>
        <authorList>
            <person name="Lee J.H."/>
            <person name="Baik K.S."/>
            <person name="Seong C.N."/>
        </authorList>
    </citation>
    <scope>NUCLEOTIDE SEQUENCE [LARGE SCALE GENOMIC DNA]</scope>
    <source>
        <strain evidence="13 14">ECD14</strain>
    </source>
</reference>
<name>A0A2K9PUI8_9FLAO</name>
<keyword evidence="14" id="KW-1185">Reference proteome</keyword>
<keyword evidence="10" id="KW-0732">Signal</keyword>
<dbReference type="NCBIfam" id="TIGR04057">
    <property type="entry name" value="SusC_RagA_signa"/>
    <property type="match status" value="1"/>
</dbReference>
<organism evidence="13 14">
    <name type="scientific">Flavivirga eckloniae</name>
    <dbReference type="NCBI Taxonomy" id="1803846"/>
    <lineage>
        <taxon>Bacteria</taxon>
        <taxon>Pseudomonadati</taxon>
        <taxon>Bacteroidota</taxon>
        <taxon>Flavobacteriia</taxon>
        <taxon>Flavobacteriales</taxon>
        <taxon>Flavobacteriaceae</taxon>
        <taxon>Flavivirga</taxon>
    </lineage>
</organism>
<comment type="similarity">
    <text evidence="8 9">Belongs to the TonB-dependent receptor family.</text>
</comment>
<sequence length="1025" mass="114079">MKTTTKRLLFFMLILPVFLFGQNAIKGTVTEQSNSIPLPGVNVVIKGTTNGTTTDFDGNFQIKANNGDIIVFSYIGYQTVEITFSGQSTLNVQLSEDTDQLDEIVIIGYGSVKKEDLTGSVDVVSSKEFNKGTVVSADQLLNGKAPGVRITTAGGAPDAKPNIRIRGGASLSANSNPLIVIDGIAVDNSNPAGVNNPLTLVNPNDIESFSILKDASATAIYGSRASNGVIIITTKKGTSGDVKFNFSSNISTSKVSDKIDLFDGNEFVDFITTTYPQETNQLGVPAGSVSTNEAVVQNINGRDIYNSDWQDAIFRTSMSQDYNFSARANLFKKIPFRASVGYNETEGVLKTNDYKRTTASLKLTPKFFEDHLKVDVNVKSIFVDKNNIDNDGALGGAVNFDPTKPIFDSNSPFGGFYTNLNDQQNIDGSSNPVALLLQRRRPEKVDKVLGNVEFDYKMHFLPELRAVLNLGLEASKAEIEETFSDNALATYRLDNTNSDPNSNIYNYVFNPGVNFRENQHITNTTMEAYLAYRKEFDDYFINNFDIQAGYGYQNFKNDGNKEEYRYNTDTGIRELTPNPANPNNRYFNELNLQSFFARSNINLYNKYLVTVSFRADGSSLFRKDKRWGYFPAAALAWKLKEEAFLKDLDFINDIKIRIGWGKTGQQDITGIAGFYPSTPLFRAGLSSSQYLPGAAIYNAEPFNNDLTWEKTTTYNAGIDFNFFKNSIISGSFDIFKRETNDLLVEAPVGPGQGLTNVFPQNIGETESEGFELNLNLNPIQNETINLSFNGNIAYSKTEVVNLNEVTDITAPDSGIPTGTGVNLARHVVGHEAYAAWVFKQIYDANGRPILDAFVDRNNDGIIDNDDRYNVPLRPNWTFGFGFNFNYKNWDLSSSFRGQLDGKMYNARRLSRGYTEAALPNNTQNLNNTLNFFSGAADPNFTNRRGNIPFSDYYLENAAFLRCENIVLGYTFNEILKNTRLKLYAAVNNAFLVTNYSGQDPENFDAIDDNFYPRPRVYSFGVNVDF</sequence>
<dbReference type="InterPro" id="IPR008969">
    <property type="entry name" value="CarboxyPept-like_regulatory"/>
</dbReference>
<keyword evidence="2 8" id="KW-0813">Transport</keyword>
<proteinExistence type="inferred from homology"/>
<keyword evidence="6 8" id="KW-0472">Membrane</keyword>
<evidence type="ECO:0000256" key="3">
    <source>
        <dbReference type="ARBA" id="ARBA00022452"/>
    </source>
</evidence>
<evidence type="ECO:0000256" key="4">
    <source>
        <dbReference type="ARBA" id="ARBA00022692"/>
    </source>
</evidence>
<dbReference type="InterPro" id="IPR012910">
    <property type="entry name" value="Plug_dom"/>
</dbReference>
<dbReference type="SUPFAM" id="SSF56935">
    <property type="entry name" value="Porins"/>
    <property type="match status" value="1"/>
</dbReference>
<evidence type="ECO:0000256" key="2">
    <source>
        <dbReference type="ARBA" id="ARBA00022448"/>
    </source>
</evidence>
<dbReference type="InterPro" id="IPR036942">
    <property type="entry name" value="Beta-barrel_TonB_sf"/>
</dbReference>
<dbReference type="GO" id="GO:0009279">
    <property type="term" value="C:cell outer membrane"/>
    <property type="evidence" value="ECO:0007669"/>
    <property type="project" value="UniProtKB-SubCell"/>
</dbReference>
<evidence type="ECO:0000256" key="6">
    <source>
        <dbReference type="ARBA" id="ARBA00023136"/>
    </source>
</evidence>
<dbReference type="InterPro" id="IPR023996">
    <property type="entry name" value="TonB-dep_OMP_SusC/RagA"/>
</dbReference>
<dbReference type="Pfam" id="PF13715">
    <property type="entry name" value="CarbopepD_reg_2"/>
    <property type="match status" value="1"/>
</dbReference>
<accession>A0A2K9PUI8</accession>
<dbReference type="RefSeq" id="WP_102757360.1">
    <property type="nucleotide sequence ID" value="NZ_CP025791.1"/>
</dbReference>
<evidence type="ECO:0000256" key="10">
    <source>
        <dbReference type="SAM" id="SignalP"/>
    </source>
</evidence>
<dbReference type="KEGG" id="fek:C1H87_19145"/>
<evidence type="ECO:0000259" key="11">
    <source>
        <dbReference type="Pfam" id="PF00593"/>
    </source>
</evidence>
<evidence type="ECO:0000256" key="5">
    <source>
        <dbReference type="ARBA" id="ARBA00023077"/>
    </source>
</evidence>
<dbReference type="NCBIfam" id="TIGR04056">
    <property type="entry name" value="OMP_RagA_SusC"/>
    <property type="match status" value="1"/>
</dbReference>
<evidence type="ECO:0000313" key="13">
    <source>
        <dbReference type="EMBL" id="AUP80714.1"/>
    </source>
</evidence>
<dbReference type="InterPro" id="IPR037066">
    <property type="entry name" value="Plug_dom_sf"/>
</dbReference>
<evidence type="ECO:0000256" key="8">
    <source>
        <dbReference type="PROSITE-ProRule" id="PRU01360"/>
    </source>
</evidence>
<dbReference type="Gene3D" id="2.40.170.20">
    <property type="entry name" value="TonB-dependent receptor, beta-barrel domain"/>
    <property type="match status" value="1"/>
</dbReference>
<dbReference type="Pfam" id="PF00593">
    <property type="entry name" value="TonB_dep_Rec_b-barrel"/>
    <property type="match status" value="1"/>
</dbReference>